<dbReference type="InterPro" id="IPR051083">
    <property type="entry name" value="GrpII_Intron_Splice-Mob/Def"/>
</dbReference>
<dbReference type="eggNOG" id="COG3344">
    <property type="taxonomic scope" value="Bacteria"/>
</dbReference>
<dbReference type="PANTHER" id="PTHR34047">
    <property type="entry name" value="NUCLEAR INTRON MATURASE 1, MITOCHONDRIAL-RELATED"/>
    <property type="match status" value="1"/>
</dbReference>
<evidence type="ECO:0000259" key="1">
    <source>
        <dbReference type="PROSITE" id="PS50878"/>
    </source>
</evidence>
<reference evidence="2 3" key="1">
    <citation type="submission" date="2007-08" db="EMBL/GenBank/DDBJ databases">
        <authorList>
            <person name="Fulton L."/>
            <person name="Clifton S."/>
            <person name="Fulton B."/>
            <person name="Xu J."/>
            <person name="Minx P."/>
            <person name="Pepin K.H."/>
            <person name="Johnson M."/>
            <person name="Thiruvilangam P."/>
            <person name="Bhonagiri V."/>
            <person name="Nash W.E."/>
            <person name="Mardis E.R."/>
            <person name="Wilson R.K."/>
        </authorList>
    </citation>
    <scope>NUCLEOTIDE SEQUENCE [LARGE SCALE GENOMIC DNA]</scope>
    <source>
        <strain evidence="3">ATCC BAA-613 / DSM 15670 / CCUG 46953 / JCM 12243 / WAL 16351</strain>
    </source>
</reference>
<dbReference type="PaxDb" id="411902-CLOBOL_06655"/>
<evidence type="ECO:0000313" key="2">
    <source>
        <dbReference type="EMBL" id="EDP13023.1"/>
    </source>
</evidence>
<reference evidence="2 3" key="2">
    <citation type="submission" date="2007-09" db="EMBL/GenBank/DDBJ databases">
        <title>Draft genome sequence of Clostridium bolteae (ATCC BAA-613).</title>
        <authorList>
            <person name="Sudarsanam P."/>
            <person name="Ley R."/>
            <person name="Guruge J."/>
            <person name="Turnbaugh P.J."/>
            <person name="Mahowald M."/>
            <person name="Liep D."/>
            <person name="Gordon J."/>
        </authorList>
    </citation>
    <scope>NUCLEOTIDE SEQUENCE [LARGE SCALE GENOMIC DNA]</scope>
    <source>
        <strain evidence="3">ATCC BAA-613 / DSM 15670 / CCUG 46953 / JCM 12243 / WAL 16351</strain>
    </source>
</reference>
<dbReference type="SUPFAM" id="SSF56672">
    <property type="entry name" value="DNA/RNA polymerases"/>
    <property type="match status" value="1"/>
</dbReference>
<dbReference type="PROSITE" id="PS50878">
    <property type="entry name" value="RT_POL"/>
    <property type="match status" value="1"/>
</dbReference>
<dbReference type="PANTHER" id="PTHR34047:SF8">
    <property type="entry name" value="PROTEIN YKFC"/>
    <property type="match status" value="1"/>
</dbReference>
<dbReference type="Proteomes" id="UP000005396">
    <property type="component" value="Unassembled WGS sequence"/>
</dbReference>
<dbReference type="AlphaFoldDB" id="A8S3L2"/>
<dbReference type="InterPro" id="IPR000477">
    <property type="entry name" value="RT_dom"/>
</dbReference>
<protein>
    <recommendedName>
        <fullName evidence="1">Reverse transcriptase domain-containing protein</fullName>
    </recommendedName>
</protein>
<dbReference type="InterPro" id="IPR043502">
    <property type="entry name" value="DNA/RNA_pol_sf"/>
</dbReference>
<dbReference type="InterPro" id="IPR013597">
    <property type="entry name" value="Mat_intron_G2"/>
</dbReference>
<dbReference type="Pfam" id="PF08388">
    <property type="entry name" value="GIIM"/>
    <property type="match status" value="1"/>
</dbReference>
<dbReference type="EMBL" id="ABCC02000057">
    <property type="protein sequence ID" value="EDP13023.1"/>
    <property type="molecule type" value="Genomic_DNA"/>
</dbReference>
<comment type="caution">
    <text evidence="2">The sequence shown here is derived from an EMBL/GenBank/DDBJ whole genome shotgun (WGS) entry which is preliminary data.</text>
</comment>
<gene>
    <name evidence="2" type="ORF">CLOBOL_06655</name>
</gene>
<organism evidence="2 3">
    <name type="scientific">Enterocloster bolteae (strain ATCC BAA-613 / DSM 15670 / CCUG 46953 / JCM 12243 / WAL 16351)</name>
    <name type="common">Clostridium bolteae</name>
    <dbReference type="NCBI Taxonomy" id="411902"/>
    <lineage>
        <taxon>Bacteria</taxon>
        <taxon>Bacillati</taxon>
        <taxon>Bacillota</taxon>
        <taxon>Clostridia</taxon>
        <taxon>Lachnospirales</taxon>
        <taxon>Lachnospiraceae</taxon>
        <taxon>Enterocloster</taxon>
    </lineage>
</organism>
<dbReference type="HOGENOM" id="CLU_013584_15_0_9"/>
<name>A8S3L2_ENTBW</name>
<sequence>MRTIPKLKLCRIRHSADDFIVTASDKETLEDIKRMIEDFLKPRRLTLSKEKTVITHIDEGFDFLRWIFRKFKGKLIIMPSHKSMCKITQKVSELIKNSQTIKQEILISRVNEIIRGWANYHHATWAKKSFSTIDHRIWKMLWRWAKRRHPNKGKQWIVNKYRKTHKGRKWTYMTEKNILFLMMDMPIV</sequence>
<accession>A8S3L2</accession>
<feature type="domain" description="Reverse transcriptase" evidence="1">
    <location>
        <begin position="1"/>
        <end position="68"/>
    </location>
</feature>
<proteinExistence type="predicted"/>
<evidence type="ECO:0000313" key="3">
    <source>
        <dbReference type="Proteomes" id="UP000005396"/>
    </source>
</evidence>